<dbReference type="InterPro" id="IPR030667">
    <property type="entry name" value="APP-BP1"/>
</dbReference>
<sequence>MTDHKTSKEQKYDRQLRLWGDHGQEALENAHVCLINATATGTEILKNLVLPGIGAFTIVDGHKVSGEVTCMLNDVVLILQNRAQAATELLQELNSDVSGNFVEEVSVNVNIPTCLRLGSVLWDAGVTFLVCRTYGLIGYMRLIVKEHTVIESHPDNALEDLRLDQPFTELKHHIESYDLDSMAKKDHSHTPWIIVVAKYLEKWYSEHNSQLPKNYKEKEAFRQLIREGILTNENGKPEDEENFEEAIKNVNTALNPTKVPSATEDIFNAEQCENITSQSPSFWVMAQGVRDFVRNEGNGKLPVRGTIPDMIADSDKFIKLQNVYRDKAMKDAAVVSKHVEALLQSVGKPPESISEQKIKLFCKNAAFLRVVHCRSLAEEYSMDTFNKDEITSCMDSTDSEMVLYLMLHSVDRFYQQHSRYPGVYNYQVEEDINNLKLCVNSLLQEYSLNVNVKDDYIHEFCRYGAAEPHTVAAFLGGSAAQEAIKIITHQFVPFNNTFLYNAMSQTSATFQL</sequence>
<dbReference type="UniPathway" id="UPA00885"/>
<reference evidence="7" key="1">
    <citation type="submission" date="2025-08" db="UniProtKB">
        <authorList>
            <consortium name="Ensembl"/>
        </authorList>
    </citation>
    <scope>IDENTIFICATION</scope>
</reference>
<dbReference type="PIRSF" id="PIRSF039099">
    <property type="entry name" value="APP-BP1"/>
    <property type="match status" value="1"/>
</dbReference>
<evidence type="ECO:0000256" key="1">
    <source>
        <dbReference type="ARBA" id="ARBA00005032"/>
    </source>
</evidence>
<reference evidence="7" key="2">
    <citation type="submission" date="2025-09" db="UniProtKB">
        <authorList>
            <consortium name="Ensembl"/>
        </authorList>
    </citation>
    <scope>IDENTIFICATION</scope>
</reference>
<dbReference type="Pfam" id="PF00899">
    <property type="entry name" value="ThiF"/>
    <property type="match status" value="1"/>
</dbReference>
<dbReference type="Gene3D" id="3.40.50.720">
    <property type="entry name" value="NAD(P)-binding Rossmann-like Domain"/>
    <property type="match status" value="2"/>
</dbReference>
<evidence type="ECO:0000259" key="6">
    <source>
        <dbReference type="Pfam" id="PF00899"/>
    </source>
</evidence>
<proteinExistence type="inferred from homology"/>
<dbReference type="InterPro" id="IPR035985">
    <property type="entry name" value="Ubiquitin-activating_enz"/>
</dbReference>
<keyword evidence="4 5" id="KW-0833">Ubl conjugation pathway</keyword>
<evidence type="ECO:0000256" key="3">
    <source>
        <dbReference type="ARBA" id="ARBA00015407"/>
    </source>
</evidence>
<dbReference type="InterPro" id="IPR000594">
    <property type="entry name" value="ThiF_NAD_FAD-bd"/>
</dbReference>
<name>A0A672KH15_SINGR</name>
<dbReference type="Proteomes" id="UP000472262">
    <property type="component" value="Unassembled WGS sequence"/>
</dbReference>
<dbReference type="InterPro" id="IPR045886">
    <property type="entry name" value="ThiF/MoeB/HesA"/>
</dbReference>
<organism evidence="7 8">
    <name type="scientific">Sinocyclocheilus grahami</name>
    <name type="common">Dianchi golden-line fish</name>
    <name type="synonym">Barbus grahami</name>
    <dbReference type="NCBI Taxonomy" id="75366"/>
    <lineage>
        <taxon>Eukaryota</taxon>
        <taxon>Metazoa</taxon>
        <taxon>Chordata</taxon>
        <taxon>Craniata</taxon>
        <taxon>Vertebrata</taxon>
        <taxon>Euteleostomi</taxon>
        <taxon>Actinopterygii</taxon>
        <taxon>Neopterygii</taxon>
        <taxon>Teleostei</taxon>
        <taxon>Ostariophysi</taxon>
        <taxon>Cypriniformes</taxon>
        <taxon>Cyprinidae</taxon>
        <taxon>Cyprininae</taxon>
        <taxon>Sinocyclocheilus</taxon>
    </lineage>
</organism>
<dbReference type="GO" id="GO:0019781">
    <property type="term" value="F:NEDD8 activating enzyme activity"/>
    <property type="evidence" value="ECO:0007669"/>
    <property type="project" value="UniProtKB-UniRule"/>
</dbReference>
<dbReference type="GO" id="GO:0045116">
    <property type="term" value="P:protein neddylation"/>
    <property type="evidence" value="ECO:0007669"/>
    <property type="project" value="UniProtKB-UniRule"/>
</dbReference>
<evidence type="ECO:0000313" key="8">
    <source>
        <dbReference type="Proteomes" id="UP000472262"/>
    </source>
</evidence>
<dbReference type="CDD" id="cd01493">
    <property type="entry name" value="APPBP1_RUB"/>
    <property type="match status" value="1"/>
</dbReference>
<comment type="function">
    <text evidence="5">Regulatory subunit of the dimeric UBA3-NAE1 E1 enzyme. E1 activates NEDD8 by first adenylating its C-terminal glycine residue with ATP, thereafter linking this residue to the side chain of the catalytic cysteine, yielding a NEDD8-UBA3 thioester and free AMP. E1 finally transfers NEDD8 to the catalytic cysteine of UBE2M.</text>
</comment>
<keyword evidence="8" id="KW-1185">Reference proteome</keyword>
<dbReference type="PANTHER" id="PTHR10953:SF29">
    <property type="entry name" value="NEDD8-ACTIVATING ENZYME E1 REGULATORY SUBUNIT"/>
    <property type="match status" value="1"/>
</dbReference>
<accession>A0A672KH15</accession>
<dbReference type="PANTHER" id="PTHR10953">
    <property type="entry name" value="UBIQUITIN-ACTIVATING ENZYME E1"/>
    <property type="match status" value="1"/>
</dbReference>
<dbReference type="AlphaFoldDB" id="A0A672KH15"/>
<evidence type="ECO:0000313" key="7">
    <source>
        <dbReference type="Ensembl" id="ENSSGRP00000009246.1"/>
    </source>
</evidence>
<dbReference type="FunFam" id="3.40.50.720:FF:000174">
    <property type="entry name" value="NEDD8-activating enzyme E1 regulatory subunit"/>
    <property type="match status" value="1"/>
</dbReference>
<evidence type="ECO:0000256" key="4">
    <source>
        <dbReference type="ARBA" id="ARBA00022786"/>
    </source>
</evidence>
<protein>
    <recommendedName>
        <fullName evidence="3 5">NEDD8-activating enzyme E1 regulatory subunit</fullName>
    </recommendedName>
</protein>
<comment type="pathway">
    <text evidence="1 5">Protein modification; protein neddylation.</text>
</comment>
<feature type="domain" description="THIF-type NAD/FAD binding fold" evidence="6">
    <location>
        <begin position="12"/>
        <end position="100"/>
    </location>
</feature>
<dbReference type="Ensembl" id="ENSSGRT00000010072.1">
    <property type="protein sequence ID" value="ENSSGRP00000009246.1"/>
    <property type="gene ID" value="ENSSGRG00000001559.1"/>
</dbReference>
<comment type="similarity">
    <text evidence="2 5">Belongs to the ubiquitin-activating E1 family. ULA1 subfamily.</text>
</comment>
<evidence type="ECO:0000256" key="5">
    <source>
        <dbReference type="PIRNR" id="PIRNR039099"/>
    </source>
</evidence>
<evidence type="ECO:0000256" key="2">
    <source>
        <dbReference type="ARBA" id="ARBA00006868"/>
    </source>
</evidence>
<dbReference type="SUPFAM" id="SSF69572">
    <property type="entry name" value="Activating enzymes of the ubiquitin-like proteins"/>
    <property type="match status" value="1"/>
</dbReference>
<gene>
    <name evidence="7" type="primary">LOC107564551</name>
</gene>
<dbReference type="GO" id="GO:0005737">
    <property type="term" value="C:cytoplasm"/>
    <property type="evidence" value="ECO:0007669"/>
    <property type="project" value="TreeGrafter"/>
</dbReference>